<dbReference type="GO" id="GO:0030151">
    <property type="term" value="F:molybdenum ion binding"/>
    <property type="evidence" value="ECO:0007669"/>
    <property type="project" value="InterPro"/>
</dbReference>
<organism evidence="2 3">
    <name type="scientific">Sporidiobolus salmonicolor</name>
    <name type="common">Yeast-like fungus</name>
    <name type="synonym">Sporobolomyces salmonicolor</name>
    <dbReference type="NCBI Taxonomy" id="5005"/>
    <lineage>
        <taxon>Eukaryota</taxon>
        <taxon>Fungi</taxon>
        <taxon>Dikarya</taxon>
        <taxon>Basidiomycota</taxon>
        <taxon>Pucciniomycotina</taxon>
        <taxon>Microbotryomycetes</taxon>
        <taxon>Sporidiobolales</taxon>
        <taxon>Sporidiobolaceae</taxon>
        <taxon>Sporobolomyces</taxon>
    </lineage>
</organism>
<dbReference type="Pfam" id="PF03476">
    <property type="entry name" value="MOSC_N"/>
    <property type="match status" value="1"/>
</dbReference>
<dbReference type="InterPro" id="IPR005302">
    <property type="entry name" value="MoCF_Sase_C"/>
</dbReference>
<dbReference type="PROSITE" id="PS51340">
    <property type="entry name" value="MOSC"/>
    <property type="match status" value="1"/>
</dbReference>
<name>A0A0D6EM39_SPOSA</name>
<accession>A0A0D6EM39</accession>
<feature type="domain" description="MOSC" evidence="1">
    <location>
        <begin position="158"/>
        <end position="312"/>
    </location>
</feature>
<evidence type="ECO:0000313" key="3">
    <source>
        <dbReference type="Proteomes" id="UP000243876"/>
    </source>
</evidence>
<dbReference type="OrthoDB" id="17255at2759"/>
<keyword evidence="3" id="KW-1185">Reference proteome</keyword>
<feature type="non-terminal residue" evidence="2">
    <location>
        <position position="1"/>
    </location>
</feature>
<dbReference type="InterPro" id="IPR005303">
    <property type="entry name" value="MOCOS_middle"/>
</dbReference>
<dbReference type="AlphaFoldDB" id="A0A0D6EM39"/>
<dbReference type="Proteomes" id="UP000243876">
    <property type="component" value="Unassembled WGS sequence"/>
</dbReference>
<protein>
    <submittedName>
        <fullName evidence="2">SPOSA6832_02743-mRNA-1:cds</fullName>
    </submittedName>
</protein>
<dbReference type="SUPFAM" id="SSF50800">
    <property type="entry name" value="PK beta-barrel domain-like"/>
    <property type="match status" value="1"/>
</dbReference>
<reference evidence="3" key="1">
    <citation type="submission" date="2015-02" db="EMBL/GenBank/DDBJ databases">
        <authorList>
            <person name="Gon?alves P."/>
        </authorList>
    </citation>
    <scope>NUCLEOTIDE SEQUENCE [LARGE SCALE GENOMIC DNA]</scope>
</reference>
<evidence type="ECO:0000259" key="1">
    <source>
        <dbReference type="PROSITE" id="PS51340"/>
    </source>
</evidence>
<dbReference type="GO" id="GO:0003824">
    <property type="term" value="F:catalytic activity"/>
    <property type="evidence" value="ECO:0007669"/>
    <property type="project" value="InterPro"/>
</dbReference>
<gene>
    <name evidence="2" type="primary">SPOSA6832_02743</name>
</gene>
<dbReference type="Pfam" id="PF03473">
    <property type="entry name" value="MOSC"/>
    <property type="match status" value="1"/>
</dbReference>
<proteinExistence type="predicted"/>
<dbReference type="SUPFAM" id="SSF141673">
    <property type="entry name" value="MOSC N-terminal domain-like"/>
    <property type="match status" value="1"/>
</dbReference>
<evidence type="ECO:0000313" key="2">
    <source>
        <dbReference type="EMBL" id="CEQ41049.1"/>
    </source>
</evidence>
<dbReference type="InterPro" id="IPR011037">
    <property type="entry name" value="Pyrv_Knase-like_insert_dom_sf"/>
</dbReference>
<sequence length="326" mass="35985">MLELSHQDVLVTLSLLAVSYWLHRRAAFERFPSLRIEQLFLYPIKSLPPLSLQTLEIAPRGFKYDRRFMLVSPRKDGTYENHLASLYPNHALLRQTIDFSSLTLTITAPAGSRFSILLDPPTSGRAQVEVDMYGSKTLAYDMGEEAARFFTGVAGKETRLLFLSEEEGGREVLGSISQGKDSASYMIASSASLTAFSGSLGREMPIIPLRPNILVGPASESSGLKPWTEDYWAELRVAGGAVFRLTSNCVRCISLNIDYSTGKRLTGSNLPLTVLSKEREVDEGSKSPVFGRYAFSESIGVKVSVGSIVEVTKLNKQRTTFDWPGI</sequence>
<dbReference type="GO" id="GO:0030170">
    <property type="term" value="F:pyridoxal phosphate binding"/>
    <property type="evidence" value="ECO:0007669"/>
    <property type="project" value="InterPro"/>
</dbReference>
<dbReference type="EMBL" id="CENE01000011">
    <property type="protein sequence ID" value="CEQ41049.1"/>
    <property type="molecule type" value="Genomic_DNA"/>
</dbReference>